<accession>A0ABV8NWV5</accession>
<dbReference type="RefSeq" id="WP_217963961.1">
    <property type="nucleotide sequence ID" value="NZ_JAHTBN010000003.1"/>
</dbReference>
<evidence type="ECO:0000313" key="2">
    <source>
        <dbReference type="EMBL" id="MFC4200826.1"/>
    </source>
</evidence>
<keyword evidence="3" id="KW-1185">Reference proteome</keyword>
<dbReference type="Proteomes" id="UP001595848">
    <property type="component" value="Unassembled WGS sequence"/>
</dbReference>
<organism evidence="2 3">
    <name type="scientific">Candidimonas humi</name>
    <dbReference type="NCBI Taxonomy" id="683355"/>
    <lineage>
        <taxon>Bacteria</taxon>
        <taxon>Pseudomonadati</taxon>
        <taxon>Pseudomonadota</taxon>
        <taxon>Betaproteobacteria</taxon>
        <taxon>Burkholderiales</taxon>
        <taxon>Alcaligenaceae</taxon>
        <taxon>Candidimonas</taxon>
    </lineage>
</organism>
<keyword evidence="2" id="KW-0378">Hydrolase</keyword>
<dbReference type="EMBL" id="JBHSBV010000002">
    <property type="protein sequence ID" value="MFC4200826.1"/>
    <property type="molecule type" value="Genomic_DNA"/>
</dbReference>
<dbReference type="PANTHER" id="PTHR43689:SF8">
    <property type="entry name" value="ALPHA_BETA-HYDROLASES SUPERFAMILY PROTEIN"/>
    <property type="match status" value="1"/>
</dbReference>
<reference evidence="3" key="1">
    <citation type="journal article" date="2019" name="Int. J. Syst. Evol. Microbiol.">
        <title>The Global Catalogue of Microorganisms (GCM) 10K type strain sequencing project: providing services to taxonomists for standard genome sequencing and annotation.</title>
        <authorList>
            <consortium name="The Broad Institute Genomics Platform"/>
            <consortium name="The Broad Institute Genome Sequencing Center for Infectious Disease"/>
            <person name="Wu L."/>
            <person name="Ma J."/>
        </authorList>
    </citation>
    <scope>NUCLEOTIDE SEQUENCE [LARGE SCALE GENOMIC DNA]</scope>
    <source>
        <strain evidence="3">LMG 24813</strain>
    </source>
</reference>
<dbReference type="PANTHER" id="PTHR43689">
    <property type="entry name" value="HYDROLASE"/>
    <property type="match status" value="1"/>
</dbReference>
<dbReference type="Pfam" id="PF12697">
    <property type="entry name" value="Abhydrolase_6"/>
    <property type="match status" value="1"/>
</dbReference>
<evidence type="ECO:0000259" key="1">
    <source>
        <dbReference type="Pfam" id="PF12697"/>
    </source>
</evidence>
<comment type="caution">
    <text evidence="2">The sequence shown here is derived from an EMBL/GenBank/DDBJ whole genome shotgun (WGS) entry which is preliminary data.</text>
</comment>
<sequence length="278" mass="30571">MTATAAASTTPASSGRSEHVRIRALGRELNIEYQWIAAEDAAAPLLVFLHEGLGSVSMWKDFPARACAALGCRGLVFSRYGYGSSTPRPDAERWPVSYMHAQAEEVLPALFAALGLQHERPILFGHSDGGSIALLYAAIYPDAPRAIVVAAPHIFVEDISVASIEQARQAYIGTDLPAKLGRYHQDPDSAFWGWNHIWLDPAFRAWNIESYLDKIRCPVLAVQGEDDEYGTLEQVRGIQRLAPQTRLCILPDCRHSPHKDQPEKLVAAMREFIAGLGA</sequence>
<feature type="domain" description="AB hydrolase-1" evidence="1">
    <location>
        <begin position="46"/>
        <end position="268"/>
    </location>
</feature>
<dbReference type="GO" id="GO:0016787">
    <property type="term" value="F:hydrolase activity"/>
    <property type="evidence" value="ECO:0007669"/>
    <property type="project" value="UniProtKB-KW"/>
</dbReference>
<evidence type="ECO:0000313" key="3">
    <source>
        <dbReference type="Proteomes" id="UP001595848"/>
    </source>
</evidence>
<dbReference type="InterPro" id="IPR000073">
    <property type="entry name" value="AB_hydrolase_1"/>
</dbReference>
<proteinExistence type="predicted"/>
<name>A0ABV8NWV5_9BURK</name>
<gene>
    <name evidence="2" type="ORF">ACFOY1_07655</name>
</gene>
<protein>
    <submittedName>
        <fullName evidence="2">Alpha/beta fold hydrolase</fullName>
    </submittedName>
</protein>